<dbReference type="PANTHER" id="PTHR22916:SF3">
    <property type="entry name" value="UDP-GLCNAC:BETAGAL BETA-1,3-N-ACETYLGLUCOSAMINYLTRANSFERASE-LIKE PROTEIN 1"/>
    <property type="match status" value="1"/>
</dbReference>
<dbReference type="AlphaFoldDB" id="A0A0G0C850"/>
<proteinExistence type="predicted"/>
<organism evidence="2 3">
    <name type="scientific">candidate division WS6 bacterium GW2011_GWF1_35_23</name>
    <dbReference type="NCBI Taxonomy" id="1619097"/>
    <lineage>
        <taxon>Bacteria</taxon>
        <taxon>Candidatus Dojkabacteria</taxon>
    </lineage>
</organism>
<sequence length="201" mass="23054">MKISVITVCFNSEKVIEEAILSVLKQKQDNLEYIVVDGKSSDGTMKILEKYKDKISILVSEKDKGIFDAMNKGVKLATGDLIYFLNSDDRFYDEDVICDIVKVAQENKDIDYLYGGVVCKNIFGGKSMNTFLKEISEFSFKCGQHIKHQSIFVKRDLFDKFGLFDISYEVSAAYEWESRLIKNHCKGLFVNRLIGKNKNHQ</sequence>
<dbReference type="EMBL" id="LBQH01000007">
    <property type="protein sequence ID" value="KKP77929.1"/>
    <property type="molecule type" value="Genomic_DNA"/>
</dbReference>
<dbReference type="PANTHER" id="PTHR22916">
    <property type="entry name" value="GLYCOSYLTRANSFERASE"/>
    <property type="match status" value="1"/>
</dbReference>
<name>A0A0G0C850_9BACT</name>
<dbReference type="SUPFAM" id="SSF53448">
    <property type="entry name" value="Nucleotide-diphospho-sugar transferases"/>
    <property type="match status" value="1"/>
</dbReference>
<dbReference type="GO" id="GO:0016758">
    <property type="term" value="F:hexosyltransferase activity"/>
    <property type="evidence" value="ECO:0007669"/>
    <property type="project" value="UniProtKB-ARBA"/>
</dbReference>
<evidence type="ECO:0000259" key="1">
    <source>
        <dbReference type="Pfam" id="PF00535"/>
    </source>
</evidence>
<protein>
    <submittedName>
        <fullName evidence="2">Glycosyltransferase involved in cell wall biogenesis</fullName>
    </submittedName>
</protein>
<comment type="caution">
    <text evidence="2">The sequence shown here is derived from an EMBL/GenBank/DDBJ whole genome shotgun (WGS) entry which is preliminary data.</text>
</comment>
<feature type="domain" description="Glycosyltransferase 2-like" evidence="1">
    <location>
        <begin position="4"/>
        <end position="128"/>
    </location>
</feature>
<dbReference type="Pfam" id="PF00535">
    <property type="entry name" value="Glycos_transf_2"/>
    <property type="match status" value="1"/>
</dbReference>
<dbReference type="InterPro" id="IPR029044">
    <property type="entry name" value="Nucleotide-diphossugar_trans"/>
</dbReference>
<dbReference type="Gene3D" id="3.90.550.10">
    <property type="entry name" value="Spore Coat Polysaccharide Biosynthesis Protein SpsA, Chain A"/>
    <property type="match status" value="1"/>
</dbReference>
<dbReference type="InterPro" id="IPR001173">
    <property type="entry name" value="Glyco_trans_2-like"/>
</dbReference>
<gene>
    <name evidence="2" type="ORF">UR73_C0007G0014</name>
</gene>
<reference evidence="2 3" key="1">
    <citation type="journal article" date="2015" name="Nature">
        <title>rRNA introns, odd ribosomes, and small enigmatic genomes across a large radiation of phyla.</title>
        <authorList>
            <person name="Brown C.T."/>
            <person name="Hug L.A."/>
            <person name="Thomas B.C."/>
            <person name="Sharon I."/>
            <person name="Castelle C.J."/>
            <person name="Singh A."/>
            <person name="Wilkins M.J."/>
            <person name="Williams K.H."/>
            <person name="Banfield J.F."/>
        </authorList>
    </citation>
    <scope>NUCLEOTIDE SEQUENCE [LARGE SCALE GENOMIC DNA]</scope>
</reference>
<dbReference type="CDD" id="cd06433">
    <property type="entry name" value="GT_2_WfgS_like"/>
    <property type="match status" value="1"/>
</dbReference>
<keyword evidence="2" id="KW-0808">Transferase</keyword>
<dbReference type="Proteomes" id="UP000034816">
    <property type="component" value="Unassembled WGS sequence"/>
</dbReference>
<evidence type="ECO:0000313" key="2">
    <source>
        <dbReference type="EMBL" id="KKP77929.1"/>
    </source>
</evidence>
<accession>A0A0G0C850</accession>
<evidence type="ECO:0000313" key="3">
    <source>
        <dbReference type="Proteomes" id="UP000034816"/>
    </source>
</evidence>